<protein>
    <submittedName>
        <fullName evidence="2">Transcriptional regulator</fullName>
    </submittedName>
</protein>
<dbReference type="Gene3D" id="2.60.120.1440">
    <property type="match status" value="1"/>
</dbReference>
<dbReference type="PANTHER" id="PTHR38731:SF1">
    <property type="entry name" value="FECR PROTEIN DOMAIN-CONTAINING PROTEIN"/>
    <property type="match status" value="1"/>
</dbReference>
<sequence length="385" mass="42937">MLIRTLYFLVFLCVFLGSTLSCGFISSLLLKDDPTPTGMIVIFQNGDVAIEREGKIINSSPGLILRENDTIKTKSGSVDVQTGKGDVIRIKSFSQVTLKEISKSGKPNTNLYVQAGELLIKTNKLKAKDSFLLTTPTAVAGVRGTTFSFELTSGNPPKVKVYEGAVAITFKIPKELIENNKALDKELYGEFVQFLEKNEVVLENGEESYVKPSLDEMIQLVITRMEQNESIDKEFEQLRKLENPEFQKEEFSPSPQEKAEVETMVSVEQGLIDKALVENPNSAEPVISSISMDIEKNHESKLDQALDHIESEAQASNLKDEAKIKEYYNILEMIVKTDGTKLSGAIVTQIGDKLILHSPSGVIRLNKNDIDYVDYQSFQIKTKKK</sequence>
<name>A0A2M9YS53_9LEPT</name>
<dbReference type="PROSITE" id="PS51257">
    <property type="entry name" value="PROKAR_LIPOPROTEIN"/>
    <property type="match status" value="1"/>
</dbReference>
<comment type="caution">
    <text evidence="2">The sequence shown here is derived from an EMBL/GenBank/DDBJ whole genome shotgun (WGS) entry which is preliminary data.</text>
</comment>
<proteinExistence type="predicted"/>
<dbReference type="PANTHER" id="PTHR38731">
    <property type="entry name" value="LIPL45-RELATED LIPOPROTEIN-RELATED"/>
    <property type="match status" value="1"/>
</dbReference>
<evidence type="ECO:0000313" key="3">
    <source>
        <dbReference type="EMBL" id="PJZ62739.1"/>
    </source>
</evidence>
<accession>A0A2M9YS53</accession>
<dbReference type="Proteomes" id="UP000232149">
    <property type="component" value="Unassembled WGS sequence"/>
</dbReference>
<keyword evidence="4" id="KW-1185">Reference proteome</keyword>
<organism evidence="2 5">
    <name type="scientific">Leptospira adleri</name>
    <dbReference type="NCBI Taxonomy" id="2023186"/>
    <lineage>
        <taxon>Bacteria</taxon>
        <taxon>Pseudomonadati</taxon>
        <taxon>Spirochaetota</taxon>
        <taxon>Spirochaetia</taxon>
        <taxon>Leptospirales</taxon>
        <taxon>Leptospiraceae</taxon>
        <taxon>Leptospira</taxon>
    </lineage>
</organism>
<dbReference type="Pfam" id="PF04773">
    <property type="entry name" value="FecR"/>
    <property type="match status" value="1"/>
</dbReference>
<dbReference type="EMBL" id="NPDU01000012">
    <property type="protein sequence ID" value="PJZ62739.1"/>
    <property type="molecule type" value="Genomic_DNA"/>
</dbReference>
<dbReference type="AlphaFoldDB" id="A0A2M9YS53"/>
<dbReference type="InterPro" id="IPR006860">
    <property type="entry name" value="FecR"/>
</dbReference>
<evidence type="ECO:0000313" key="5">
    <source>
        <dbReference type="Proteomes" id="UP000232188"/>
    </source>
</evidence>
<gene>
    <name evidence="3" type="ORF">CH376_06195</name>
    <name evidence="2" type="ORF">CH380_04520</name>
</gene>
<feature type="domain" description="FecR protein" evidence="1">
    <location>
        <begin position="69"/>
        <end position="166"/>
    </location>
</feature>
<evidence type="ECO:0000313" key="2">
    <source>
        <dbReference type="EMBL" id="PJZ54344.1"/>
    </source>
</evidence>
<evidence type="ECO:0000313" key="4">
    <source>
        <dbReference type="Proteomes" id="UP000232149"/>
    </source>
</evidence>
<dbReference type="EMBL" id="NPDV01000003">
    <property type="protein sequence ID" value="PJZ54344.1"/>
    <property type="molecule type" value="Genomic_DNA"/>
</dbReference>
<evidence type="ECO:0000259" key="1">
    <source>
        <dbReference type="Pfam" id="PF04773"/>
    </source>
</evidence>
<dbReference type="Proteomes" id="UP000232188">
    <property type="component" value="Unassembled WGS sequence"/>
</dbReference>
<reference evidence="4 5" key="1">
    <citation type="submission" date="2017-07" db="EMBL/GenBank/DDBJ databases">
        <title>Leptospira spp. isolated from tropical soils.</title>
        <authorList>
            <person name="Thibeaux R."/>
            <person name="Iraola G."/>
            <person name="Ferres I."/>
            <person name="Bierque E."/>
            <person name="Girault D."/>
            <person name="Soupe-Gilbert M.-E."/>
            <person name="Picardeau M."/>
            <person name="Goarant C."/>
        </authorList>
    </citation>
    <scope>NUCLEOTIDE SEQUENCE [LARGE SCALE GENOMIC DNA]</scope>
    <source>
        <strain evidence="2 5">FH2-B-C1</strain>
        <strain evidence="3 4">FH2-B-D1</strain>
    </source>
</reference>